<keyword evidence="3" id="KW-1185">Reference proteome</keyword>
<reference evidence="2" key="1">
    <citation type="submission" date="2022-03" db="EMBL/GenBank/DDBJ databases">
        <authorList>
            <person name="Alioto T."/>
            <person name="Alioto T."/>
            <person name="Gomez Garrido J."/>
        </authorList>
    </citation>
    <scope>NUCLEOTIDE SEQUENCE</scope>
</reference>
<proteinExistence type="predicted"/>
<dbReference type="AlphaFoldDB" id="A0AAD1WHD3"/>
<dbReference type="Proteomes" id="UP001295444">
    <property type="component" value="Chromosome 08"/>
</dbReference>
<gene>
    <name evidence="2" type="ORF">PECUL_23A046814</name>
</gene>
<sequence length="149" mass="16107">LQTAPTAVKLMPNSGLTPRHDTLPPAPPASRGRGNTGIHARSSSKLGTPVVVTPHSRPYTPGHVRDLTDPGARDPGEGINGIQAQVPAQALGRRCRERGPHRPSSWQQDSAHIPCRRVTWRDEEGTEVPYKPWRGLNMDTKGLPIQGVG</sequence>
<evidence type="ECO:0000256" key="1">
    <source>
        <dbReference type="SAM" id="MobiDB-lite"/>
    </source>
</evidence>
<feature type="compositionally biased region" description="Basic and acidic residues" evidence="1">
    <location>
        <begin position="63"/>
        <end position="76"/>
    </location>
</feature>
<dbReference type="EMBL" id="OW240919">
    <property type="protein sequence ID" value="CAH2311293.1"/>
    <property type="molecule type" value="Genomic_DNA"/>
</dbReference>
<feature type="non-terminal residue" evidence="2">
    <location>
        <position position="1"/>
    </location>
</feature>
<evidence type="ECO:0000313" key="3">
    <source>
        <dbReference type="Proteomes" id="UP001295444"/>
    </source>
</evidence>
<organism evidence="2 3">
    <name type="scientific">Pelobates cultripes</name>
    <name type="common">Western spadefoot toad</name>
    <dbReference type="NCBI Taxonomy" id="61616"/>
    <lineage>
        <taxon>Eukaryota</taxon>
        <taxon>Metazoa</taxon>
        <taxon>Chordata</taxon>
        <taxon>Craniata</taxon>
        <taxon>Vertebrata</taxon>
        <taxon>Euteleostomi</taxon>
        <taxon>Amphibia</taxon>
        <taxon>Batrachia</taxon>
        <taxon>Anura</taxon>
        <taxon>Pelobatoidea</taxon>
        <taxon>Pelobatidae</taxon>
        <taxon>Pelobates</taxon>
    </lineage>
</organism>
<evidence type="ECO:0000313" key="2">
    <source>
        <dbReference type="EMBL" id="CAH2311293.1"/>
    </source>
</evidence>
<name>A0AAD1WHD3_PELCU</name>
<accession>A0AAD1WHD3</accession>
<protein>
    <submittedName>
        <fullName evidence="2">Uncharacterized protein</fullName>
    </submittedName>
</protein>
<feature type="region of interest" description="Disordered" evidence="1">
    <location>
        <begin position="1"/>
        <end position="112"/>
    </location>
</feature>